<feature type="transmembrane region" description="Helical" evidence="9">
    <location>
        <begin position="323"/>
        <end position="344"/>
    </location>
</feature>
<feature type="transmembrane region" description="Helical" evidence="9">
    <location>
        <begin position="704"/>
        <end position="726"/>
    </location>
</feature>
<dbReference type="GO" id="GO:0046688">
    <property type="term" value="P:response to copper ion"/>
    <property type="evidence" value="ECO:0007669"/>
    <property type="project" value="InterPro"/>
</dbReference>
<evidence type="ECO:0000256" key="7">
    <source>
        <dbReference type="ARBA" id="ARBA00023008"/>
    </source>
</evidence>
<evidence type="ECO:0000256" key="4">
    <source>
        <dbReference type="ARBA" id="ARBA00022723"/>
    </source>
</evidence>
<accession>A0A6B0YYE5</accession>
<name>A0A6B0YYE5_9CHLR</name>
<dbReference type="GO" id="GO:0005886">
    <property type="term" value="C:plasma membrane"/>
    <property type="evidence" value="ECO:0007669"/>
    <property type="project" value="UniProtKB-SubCell"/>
</dbReference>
<evidence type="ECO:0000259" key="10">
    <source>
        <dbReference type="Pfam" id="PF04234"/>
    </source>
</evidence>
<dbReference type="EMBL" id="VXRG01000155">
    <property type="protein sequence ID" value="MXY95481.1"/>
    <property type="molecule type" value="Genomic_DNA"/>
</dbReference>
<dbReference type="Pfam" id="PF05425">
    <property type="entry name" value="CopD"/>
    <property type="match status" value="1"/>
</dbReference>
<dbReference type="Pfam" id="PF04234">
    <property type="entry name" value="CopC"/>
    <property type="match status" value="1"/>
</dbReference>
<comment type="caution">
    <text evidence="12">The sequence shown here is derived from an EMBL/GenBank/DDBJ whole genome shotgun (WGS) entry which is preliminary data.</text>
</comment>
<keyword evidence="5" id="KW-0732">Signal</keyword>
<proteinExistence type="predicted"/>
<comment type="subcellular location">
    <subcellularLocation>
        <location evidence="1">Cell membrane</location>
        <topology evidence="1">Multi-pass membrane protein</topology>
    </subcellularLocation>
</comment>
<keyword evidence="8 9" id="KW-0472">Membrane</keyword>
<organism evidence="12">
    <name type="scientific">Caldilineaceae bacterium SB0664_bin_27</name>
    <dbReference type="NCBI Taxonomy" id="2605260"/>
    <lineage>
        <taxon>Bacteria</taxon>
        <taxon>Bacillati</taxon>
        <taxon>Chloroflexota</taxon>
        <taxon>Caldilineae</taxon>
        <taxon>Caldilineales</taxon>
        <taxon>Caldilineaceae</taxon>
    </lineage>
</organism>
<feature type="transmembrane region" description="Helical" evidence="9">
    <location>
        <begin position="463"/>
        <end position="484"/>
    </location>
</feature>
<feature type="domain" description="CopC" evidence="10">
    <location>
        <begin position="46"/>
        <end position="141"/>
    </location>
</feature>
<evidence type="ECO:0000313" key="12">
    <source>
        <dbReference type="EMBL" id="MXY95481.1"/>
    </source>
</evidence>
<evidence type="ECO:0000259" key="11">
    <source>
        <dbReference type="Pfam" id="PF05425"/>
    </source>
</evidence>
<dbReference type="InterPro" id="IPR032694">
    <property type="entry name" value="CopC/D"/>
</dbReference>
<dbReference type="GO" id="GO:0005507">
    <property type="term" value="F:copper ion binding"/>
    <property type="evidence" value="ECO:0007669"/>
    <property type="project" value="InterPro"/>
</dbReference>
<keyword evidence="6 9" id="KW-1133">Transmembrane helix</keyword>
<dbReference type="SUPFAM" id="SSF81296">
    <property type="entry name" value="E set domains"/>
    <property type="match status" value="1"/>
</dbReference>
<feature type="transmembrane region" description="Helical" evidence="9">
    <location>
        <begin position="356"/>
        <end position="376"/>
    </location>
</feature>
<reference evidence="12" key="1">
    <citation type="submission" date="2019-09" db="EMBL/GenBank/DDBJ databases">
        <title>Characterisation of the sponge microbiome using genome-centric metagenomics.</title>
        <authorList>
            <person name="Engelberts J.P."/>
            <person name="Robbins S.J."/>
            <person name="De Goeij J.M."/>
            <person name="Aranda M."/>
            <person name="Bell S.C."/>
            <person name="Webster N.S."/>
        </authorList>
    </citation>
    <scope>NUCLEOTIDE SEQUENCE</scope>
    <source>
        <strain evidence="12">SB0664_bin_27</strain>
    </source>
</reference>
<evidence type="ECO:0000256" key="1">
    <source>
        <dbReference type="ARBA" id="ARBA00004651"/>
    </source>
</evidence>
<evidence type="ECO:0000256" key="2">
    <source>
        <dbReference type="ARBA" id="ARBA00022475"/>
    </source>
</evidence>
<feature type="transmembrane region" description="Helical" evidence="9">
    <location>
        <begin position="672"/>
        <end position="692"/>
    </location>
</feature>
<keyword evidence="7" id="KW-0186">Copper</keyword>
<keyword evidence="2" id="KW-1003">Cell membrane</keyword>
<feature type="transmembrane region" description="Helical" evidence="9">
    <location>
        <begin position="206"/>
        <end position="232"/>
    </location>
</feature>
<dbReference type="AlphaFoldDB" id="A0A6B0YYE5"/>
<dbReference type="InterPro" id="IPR008457">
    <property type="entry name" value="Cu-R_CopD_dom"/>
</dbReference>
<evidence type="ECO:0000256" key="5">
    <source>
        <dbReference type="ARBA" id="ARBA00022729"/>
    </source>
</evidence>
<keyword evidence="4" id="KW-0479">Metal-binding</keyword>
<feature type="transmembrane region" description="Helical" evidence="9">
    <location>
        <begin position="292"/>
        <end position="317"/>
    </location>
</feature>
<feature type="transmembrane region" description="Helical" evidence="9">
    <location>
        <begin position="172"/>
        <end position="194"/>
    </location>
</feature>
<evidence type="ECO:0000256" key="3">
    <source>
        <dbReference type="ARBA" id="ARBA00022692"/>
    </source>
</evidence>
<dbReference type="GO" id="GO:0006825">
    <property type="term" value="P:copper ion transport"/>
    <property type="evidence" value="ECO:0007669"/>
    <property type="project" value="InterPro"/>
</dbReference>
<gene>
    <name evidence="12" type="ORF">F4Y42_18740</name>
</gene>
<evidence type="ECO:0000256" key="8">
    <source>
        <dbReference type="ARBA" id="ARBA00023136"/>
    </source>
</evidence>
<evidence type="ECO:0000256" key="9">
    <source>
        <dbReference type="SAM" id="Phobius"/>
    </source>
</evidence>
<sequence length="727" mass="79137">MSKAPWYGPAKPVWAAVQQMQAVGLPLVWFAVAMALLLLPQAAQAHALLVRADPQPNSELTQPPGAIEFWFSEPLEKTFTGARILHTSGTEIPTGDPRIDPDDPTHLTLPIESIEPGVYTVVWQTLSSVDGHEWVGSFPLTILNPDGTRPGGTAVEVTFYRQQGLPSLTDSLLRWISLLGAALLVGPLSLHWLLNRPESKNSPGPPVETVIGSTAIVGLLLLIVAGWLQFLVQSLRLVGLDGFLDLLLATRPGRLLLIRQTLLAGVFPLLFPKGWSTVLFRQAVPAGVVHRLWRILFVLYVLLIVLLIVFGLGGTLFHGPNLWILAAAIISICSAWSGLLFGDVHNGRRALQPRAWAALLTAAALFTFSASSHAAAAPGSGWAVAVDFIHLIAAAVWAGGLIFLAFLLLLLHRRQAVPDPDRMVLLLKRFSFSAQIAVFMLALTGLFSSFVQLPEPASLFYTTYGRVLLIKLAIVAAIIALAYLNNRAVQRAEETLTSQRKLRRFSRRVAAEAGITALLFIAVAVLVQTPTPNLPPQTAPAAPSLPFNEMAYDGDLAVHLQVTPNQVGHNRYWVHLSRPDSSDIGEVQLVRLFFSHESGDTGQARLDLTDLGEDAFAAEGAFLNRDGEWNLSVYVRRRGMNDILAEIAVPVPSNETVQQISRSPWRNPVPRLPAESVVGALLITLSSVPLLWRRSLLRASRPLALILFVAAFFFLFSGVLLALTSLL</sequence>
<feature type="domain" description="Copper resistance protein D" evidence="11">
    <location>
        <begin position="426"/>
        <end position="526"/>
    </location>
</feature>
<dbReference type="PANTHER" id="PTHR34820">
    <property type="entry name" value="INNER MEMBRANE PROTEIN YEBZ"/>
    <property type="match status" value="1"/>
</dbReference>
<evidence type="ECO:0000256" key="6">
    <source>
        <dbReference type="ARBA" id="ARBA00022989"/>
    </source>
</evidence>
<evidence type="ECO:0008006" key="13">
    <source>
        <dbReference type="Google" id="ProtNLM"/>
    </source>
</evidence>
<dbReference type="InterPro" id="IPR007348">
    <property type="entry name" value="CopC_dom"/>
</dbReference>
<dbReference type="Gene3D" id="2.60.40.1220">
    <property type="match status" value="1"/>
</dbReference>
<dbReference type="GO" id="GO:0042597">
    <property type="term" value="C:periplasmic space"/>
    <property type="evidence" value="ECO:0007669"/>
    <property type="project" value="InterPro"/>
</dbReference>
<feature type="transmembrane region" description="Helical" evidence="9">
    <location>
        <begin position="505"/>
        <end position="527"/>
    </location>
</feature>
<dbReference type="InterPro" id="IPR014756">
    <property type="entry name" value="Ig_E-set"/>
</dbReference>
<dbReference type="InterPro" id="IPR014755">
    <property type="entry name" value="Cu-Rt/internalin_Ig-like"/>
</dbReference>
<protein>
    <recommendedName>
        <fullName evidence="13">Copper resistance protein CopC</fullName>
    </recommendedName>
</protein>
<feature type="transmembrane region" description="Helical" evidence="9">
    <location>
        <begin position="388"/>
        <end position="411"/>
    </location>
</feature>
<dbReference type="PANTHER" id="PTHR34820:SF4">
    <property type="entry name" value="INNER MEMBRANE PROTEIN YEBZ"/>
    <property type="match status" value="1"/>
</dbReference>
<keyword evidence="3 9" id="KW-0812">Transmembrane</keyword>
<feature type="transmembrane region" description="Helical" evidence="9">
    <location>
        <begin position="432"/>
        <end position="451"/>
    </location>
</feature>